<reference evidence="1" key="1">
    <citation type="submission" date="2014-11" db="EMBL/GenBank/DDBJ databases">
        <authorList>
            <person name="Amaro Gonzalez C."/>
        </authorList>
    </citation>
    <scope>NUCLEOTIDE SEQUENCE</scope>
</reference>
<proteinExistence type="predicted"/>
<evidence type="ECO:0000313" key="1">
    <source>
        <dbReference type="EMBL" id="JAH62203.1"/>
    </source>
</evidence>
<accession>A0A0E9UB55</accession>
<sequence length="50" mass="5658">MGNPLLAAEHSMGSLITAVLQLHLHHSVSISSFIYCEFSRFIVSRCRRIQ</sequence>
<name>A0A0E9UB55_ANGAN</name>
<dbReference type="EMBL" id="GBXM01046374">
    <property type="protein sequence ID" value="JAH62203.1"/>
    <property type="molecule type" value="Transcribed_RNA"/>
</dbReference>
<reference evidence="1" key="2">
    <citation type="journal article" date="2015" name="Fish Shellfish Immunol.">
        <title>Early steps in the European eel (Anguilla anguilla)-Vibrio vulnificus interaction in the gills: Role of the RtxA13 toxin.</title>
        <authorList>
            <person name="Callol A."/>
            <person name="Pajuelo D."/>
            <person name="Ebbesson L."/>
            <person name="Teles M."/>
            <person name="MacKenzie S."/>
            <person name="Amaro C."/>
        </authorList>
    </citation>
    <scope>NUCLEOTIDE SEQUENCE</scope>
</reference>
<organism evidence="1">
    <name type="scientific">Anguilla anguilla</name>
    <name type="common">European freshwater eel</name>
    <name type="synonym">Muraena anguilla</name>
    <dbReference type="NCBI Taxonomy" id="7936"/>
    <lineage>
        <taxon>Eukaryota</taxon>
        <taxon>Metazoa</taxon>
        <taxon>Chordata</taxon>
        <taxon>Craniata</taxon>
        <taxon>Vertebrata</taxon>
        <taxon>Euteleostomi</taxon>
        <taxon>Actinopterygii</taxon>
        <taxon>Neopterygii</taxon>
        <taxon>Teleostei</taxon>
        <taxon>Anguilliformes</taxon>
        <taxon>Anguillidae</taxon>
        <taxon>Anguilla</taxon>
    </lineage>
</organism>
<dbReference type="AlphaFoldDB" id="A0A0E9UB55"/>
<protein>
    <submittedName>
        <fullName evidence="1">Uncharacterized protein</fullName>
    </submittedName>
</protein>